<name>A0AA37Q775_9BACT</name>
<accession>A0AA37Q775</accession>
<comment type="similarity">
    <text evidence="1">Belongs to the aspartate/glutamate racemases family.</text>
</comment>
<dbReference type="InterPro" id="IPR001920">
    <property type="entry name" value="Asp/Glu_race"/>
</dbReference>
<evidence type="ECO:0000256" key="2">
    <source>
        <dbReference type="ARBA" id="ARBA00023235"/>
    </source>
</evidence>
<dbReference type="PANTHER" id="PTHR21198">
    <property type="entry name" value="GLUTAMATE RACEMASE"/>
    <property type="match status" value="1"/>
</dbReference>
<dbReference type="InterPro" id="IPR004380">
    <property type="entry name" value="Asp_race"/>
</dbReference>
<protein>
    <submittedName>
        <fullName evidence="3">Aspartate racemase</fullName>
    </submittedName>
</protein>
<dbReference type="Proteomes" id="UP001161325">
    <property type="component" value="Unassembled WGS sequence"/>
</dbReference>
<dbReference type="PANTHER" id="PTHR21198:SF7">
    <property type="entry name" value="ASPARTATE-GLUTAMATE RACEMASE FAMILY"/>
    <property type="match status" value="1"/>
</dbReference>
<dbReference type="EMBL" id="BRXS01000003">
    <property type="protein sequence ID" value="GLC25957.1"/>
    <property type="molecule type" value="Genomic_DNA"/>
</dbReference>
<evidence type="ECO:0000313" key="3">
    <source>
        <dbReference type="EMBL" id="GLC25957.1"/>
    </source>
</evidence>
<reference evidence="3" key="1">
    <citation type="submission" date="2022-08" db="EMBL/GenBank/DDBJ databases">
        <title>Draft genome sequencing of Roseisolibacter agri AW1220.</title>
        <authorList>
            <person name="Tobiishi Y."/>
            <person name="Tonouchi A."/>
        </authorList>
    </citation>
    <scope>NUCLEOTIDE SEQUENCE</scope>
    <source>
        <strain evidence="3">AW1220</strain>
    </source>
</reference>
<sequence>MTILGLVGGLGPESTIDYYRRILDAWAREAPGTSPSLVIDSLDVLHGLRLVATDRAAFIAYLRASVQRLAGAGVDFIAMTANTAHLVFDELAAEAPVPMLSIVEVCAQEAHARGLRRLALLGTRFTMEGPFYPEVCARHGITVVPPEAAAREWIHARYVGELLQGDFRDETRQGIVAIVERLRDAAGIDGVILGGTELPLLLRAETVAGLPTLDTTALHVAAIVARLRAAT</sequence>
<dbReference type="GO" id="GO:0047661">
    <property type="term" value="F:amino-acid racemase activity"/>
    <property type="evidence" value="ECO:0007669"/>
    <property type="project" value="InterPro"/>
</dbReference>
<gene>
    <name evidence="3" type="ORF">rosag_24700</name>
</gene>
<evidence type="ECO:0000313" key="4">
    <source>
        <dbReference type="Proteomes" id="UP001161325"/>
    </source>
</evidence>
<dbReference type="AlphaFoldDB" id="A0AA37Q775"/>
<dbReference type="NCBIfam" id="TIGR00035">
    <property type="entry name" value="asp_race"/>
    <property type="match status" value="1"/>
</dbReference>
<dbReference type="Pfam" id="PF01177">
    <property type="entry name" value="Asp_Glu_race"/>
    <property type="match status" value="1"/>
</dbReference>
<dbReference type="SUPFAM" id="SSF53681">
    <property type="entry name" value="Aspartate/glutamate racemase"/>
    <property type="match status" value="2"/>
</dbReference>
<dbReference type="RefSeq" id="WP_284350422.1">
    <property type="nucleotide sequence ID" value="NZ_BRXS01000003.1"/>
</dbReference>
<organism evidence="3 4">
    <name type="scientific">Roseisolibacter agri</name>
    <dbReference type="NCBI Taxonomy" id="2014610"/>
    <lineage>
        <taxon>Bacteria</taxon>
        <taxon>Pseudomonadati</taxon>
        <taxon>Gemmatimonadota</taxon>
        <taxon>Gemmatimonadia</taxon>
        <taxon>Gemmatimonadales</taxon>
        <taxon>Gemmatimonadaceae</taxon>
        <taxon>Roseisolibacter</taxon>
    </lineage>
</organism>
<keyword evidence="2" id="KW-0413">Isomerase</keyword>
<keyword evidence="4" id="KW-1185">Reference proteome</keyword>
<dbReference type="InterPro" id="IPR015942">
    <property type="entry name" value="Asp/Glu/hydantoin_racemase"/>
</dbReference>
<proteinExistence type="inferred from homology"/>
<comment type="caution">
    <text evidence="3">The sequence shown here is derived from an EMBL/GenBank/DDBJ whole genome shotgun (WGS) entry which is preliminary data.</text>
</comment>
<evidence type="ECO:0000256" key="1">
    <source>
        <dbReference type="ARBA" id="ARBA00007847"/>
    </source>
</evidence>
<dbReference type="Gene3D" id="3.40.50.1860">
    <property type="match status" value="2"/>
</dbReference>